<dbReference type="InterPro" id="IPR043519">
    <property type="entry name" value="NT_sf"/>
</dbReference>
<dbReference type="KEGG" id="fmr:Fuma_04870"/>
<name>A0A1P8WMD8_9PLAN</name>
<reference evidence="1 2" key="1">
    <citation type="journal article" date="2016" name="Front. Microbiol.">
        <title>Fuerstia marisgermanicae gen. nov., sp. nov., an Unusual Member of the Phylum Planctomycetes from the German Wadden Sea.</title>
        <authorList>
            <person name="Kohn T."/>
            <person name="Heuer A."/>
            <person name="Jogler M."/>
            <person name="Vollmers J."/>
            <person name="Boedeker C."/>
            <person name="Bunk B."/>
            <person name="Rast P."/>
            <person name="Borchert D."/>
            <person name="Glockner I."/>
            <person name="Freese H.M."/>
            <person name="Klenk H.P."/>
            <person name="Overmann J."/>
            <person name="Kaster A.K."/>
            <person name="Rohde M."/>
            <person name="Wiegand S."/>
            <person name="Jogler C."/>
        </authorList>
    </citation>
    <scope>NUCLEOTIDE SEQUENCE [LARGE SCALE GENOMIC DNA]</scope>
    <source>
        <strain evidence="1 2">NH11</strain>
    </source>
</reference>
<dbReference type="SUPFAM" id="SSF81301">
    <property type="entry name" value="Nucleotidyltransferase"/>
    <property type="match status" value="1"/>
</dbReference>
<dbReference type="Proteomes" id="UP000187735">
    <property type="component" value="Chromosome"/>
</dbReference>
<dbReference type="AlphaFoldDB" id="A0A1P8WMD8"/>
<dbReference type="Gene3D" id="3.30.460.40">
    <property type="match status" value="1"/>
</dbReference>
<keyword evidence="2" id="KW-1185">Reference proteome</keyword>
<dbReference type="STRING" id="1891926.Fuma_04870"/>
<evidence type="ECO:0000313" key="1">
    <source>
        <dbReference type="EMBL" id="APZ95214.1"/>
    </source>
</evidence>
<dbReference type="EMBL" id="CP017641">
    <property type="protein sequence ID" value="APZ95214.1"/>
    <property type="molecule type" value="Genomic_DNA"/>
</dbReference>
<protein>
    <recommendedName>
        <fullName evidence="3">Nucleotidyl transferase AbiEii toxin, Type IV TA system</fullName>
    </recommendedName>
</protein>
<sequence>MFPVEAFQETMNKLAVILDGLQIRYHLTGGLTGTAYGEPRMTQDIDLVVDPQQLSESLANFLATLEGSDFLFDEATIRTAVDQGGQFQLLDQQETLKLDVYARELIPGELDRTVMLEVFQGQELPVVSRVDAAASKLVWISKGSHKSRRDLRAIHRNASEAEQCEIAKTAAILGLRQLLTQTLNEPDELQ</sequence>
<accession>A0A1P8WMD8</accession>
<evidence type="ECO:0008006" key="3">
    <source>
        <dbReference type="Google" id="ProtNLM"/>
    </source>
</evidence>
<dbReference type="RefSeq" id="WP_077026409.1">
    <property type="nucleotide sequence ID" value="NZ_CP017641.1"/>
</dbReference>
<dbReference type="OrthoDB" id="1551055at2"/>
<gene>
    <name evidence="1" type="ORF">Fuma_04870</name>
</gene>
<dbReference type="InterPro" id="IPR014942">
    <property type="entry name" value="AbiEii"/>
</dbReference>
<proteinExistence type="predicted"/>
<organism evidence="1 2">
    <name type="scientific">Fuerstiella marisgermanici</name>
    <dbReference type="NCBI Taxonomy" id="1891926"/>
    <lineage>
        <taxon>Bacteria</taxon>
        <taxon>Pseudomonadati</taxon>
        <taxon>Planctomycetota</taxon>
        <taxon>Planctomycetia</taxon>
        <taxon>Planctomycetales</taxon>
        <taxon>Planctomycetaceae</taxon>
        <taxon>Fuerstiella</taxon>
    </lineage>
</organism>
<evidence type="ECO:0000313" key="2">
    <source>
        <dbReference type="Proteomes" id="UP000187735"/>
    </source>
</evidence>
<dbReference type="Pfam" id="PF08843">
    <property type="entry name" value="AbiEii"/>
    <property type="match status" value="1"/>
</dbReference>